<evidence type="ECO:0000313" key="5">
    <source>
        <dbReference type="Proteomes" id="UP000325313"/>
    </source>
</evidence>
<evidence type="ECO:0000256" key="1">
    <source>
        <dbReference type="SAM" id="SignalP"/>
    </source>
</evidence>
<accession>A0A5B0LV98</accession>
<sequence length="130" mass="14718">MRCIAPIILMFFGRFIKVIQSSCNSPSLVLATSTQSCGHCHSREKVTNFMTCTSCRKGKVVYKACSTQGCPDNWHDVTCQNPKVDKEEINTHCEICQMHTKVINIVTCTRCRKSAETFPYCTSSECHARW</sequence>
<comment type="caution">
    <text evidence="2">The sequence shown here is derived from an EMBL/GenBank/DDBJ whole genome shotgun (WGS) entry which is preliminary data.</text>
</comment>
<name>A0A5B0LV98_PUCGR</name>
<evidence type="ECO:0000313" key="3">
    <source>
        <dbReference type="EMBL" id="KAA1104587.1"/>
    </source>
</evidence>
<dbReference type="Proteomes" id="UP000325313">
    <property type="component" value="Unassembled WGS sequence"/>
</dbReference>
<evidence type="ECO:0000313" key="2">
    <source>
        <dbReference type="EMBL" id="KAA1068352.1"/>
    </source>
</evidence>
<dbReference type="Proteomes" id="UP000324748">
    <property type="component" value="Unassembled WGS sequence"/>
</dbReference>
<gene>
    <name evidence="3" type="ORF">PGT21_027343</name>
    <name evidence="2" type="ORF">PGTUg99_005670</name>
</gene>
<evidence type="ECO:0000313" key="4">
    <source>
        <dbReference type="Proteomes" id="UP000324748"/>
    </source>
</evidence>
<feature type="signal peptide" evidence="1">
    <location>
        <begin position="1"/>
        <end position="21"/>
    </location>
</feature>
<evidence type="ECO:0008006" key="6">
    <source>
        <dbReference type="Google" id="ProtNLM"/>
    </source>
</evidence>
<keyword evidence="1" id="KW-0732">Signal</keyword>
<organism evidence="2 5">
    <name type="scientific">Puccinia graminis f. sp. tritici</name>
    <dbReference type="NCBI Taxonomy" id="56615"/>
    <lineage>
        <taxon>Eukaryota</taxon>
        <taxon>Fungi</taxon>
        <taxon>Dikarya</taxon>
        <taxon>Basidiomycota</taxon>
        <taxon>Pucciniomycotina</taxon>
        <taxon>Pucciniomycetes</taxon>
        <taxon>Pucciniales</taxon>
        <taxon>Pucciniaceae</taxon>
        <taxon>Puccinia</taxon>
    </lineage>
</organism>
<proteinExistence type="predicted"/>
<reference evidence="4 5" key="1">
    <citation type="submission" date="2019-05" db="EMBL/GenBank/DDBJ databases">
        <title>Emergence of the Ug99 lineage of the wheat stem rust pathogen through somatic hybridization.</title>
        <authorList>
            <person name="Li F."/>
            <person name="Upadhyaya N.M."/>
            <person name="Sperschneider J."/>
            <person name="Matny O."/>
            <person name="Nguyen-Phuc H."/>
            <person name="Mago R."/>
            <person name="Raley C."/>
            <person name="Miller M.E."/>
            <person name="Silverstein K.A.T."/>
            <person name="Henningsen E."/>
            <person name="Hirsch C.D."/>
            <person name="Visser B."/>
            <person name="Pretorius Z.A."/>
            <person name="Steffenson B.J."/>
            <person name="Schwessinger B."/>
            <person name="Dodds P.N."/>
            <person name="Figueroa M."/>
        </authorList>
    </citation>
    <scope>NUCLEOTIDE SEQUENCE [LARGE SCALE GENOMIC DNA]</scope>
    <source>
        <strain evidence="3">21-0</strain>
        <strain evidence="2 5">Ug99</strain>
    </source>
</reference>
<dbReference type="AlphaFoldDB" id="A0A5B0LV98"/>
<keyword evidence="4" id="KW-1185">Reference proteome</keyword>
<feature type="chain" id="PRO_5036137072" description="TNFR-Cys domain-containing protein" evidence="1">
    <location>
        <begin position="22"/>
        <end position="130"/>
    </location>
</feature>
<protein>
    <recommendedName>
        <fullName evidence="6">TNFR-Cys domain-containing protein</fullName>
    </recommendedName>
</protein>
<dbReference type="EMBL" id="VDEP01000505">
    <property type="protein sequence ID" value="KAA1068352.1"/>
    <property type="molecule type" value="Genomic_DNA"/>
</dbReference>
<dbReference type="EMBL" id="VSWC01000041">
    <property type="protein sequence ID" value="KAA1104587.1"/>
    <property type="molecule type" value="Genomic_DNA"/>
</dbReference>